<feature type="non-terminal residue" evidence="2">
    <location>
        <position position="341"/>
    </location>
</feature>
<gene>
    <name evidence="2" type="ORF">COY73_01695</name>
</gene>
<dbReference type="Proteomes" id="UP000230767">
    <property type="component" value="Unassembled WGS sequence"/>
</dbReference>
<dbReference type="InterPro" id="IPR000330">
    <property type="entry name" value="SNF2_N"/>
</dbReference>
<dbReference type="PANTHER" id="PTHR10799">
    <property type="entry name" value="SNF2/RAD54 HELICASE FAMILY"/>
    <property type="match status" value="1"/>
</dbReference>
<dbReference type="SUPFAM" id="SSF52540">
    <property type="entry name" value="P-loop containing nucleoside triphosphate hydrolases"/>
    <property type="match status" value="1"/>
</dbReference>
<protein>
    <submittedName>
        <fullName evidence="2">ATP-dependent helicase</fullName>
    </submittedName>
</protein>
<dbReference type="GO" id="GO:0005524">
    <property type="term" value="F:ATP binding"/>
    <property type="evidence" value="ECO:0007669"/>
    <property type="project" value="InterPro"/>
</dbReference>
<feature type="domain" description="Helicase ATP-binding" evidence="1">
    <location>
        <begin position="1"/>
        <end position="75"/>
    </location>
</feature>
<keyword evidence="2" id="KW-0547">Nucleotide-binding</keyword>
<dbReference type="PROSITE" id="PS51192">
    <property type="entry name" value="HELICASE_ATP_BIND_1"/>
    <property type="match status" value="1"/>
</dbReference>
<name>A0A2M7R6J3_9BACT</name>
<keyword evidence="2" id="KW-0347">Helicase</keyword>
<comment type="caution">
    <text evidence="2">The sequence shown here is derived from an EMBL/GenBank/DDBJ whole genome shotgun (WGS) entry which is preliminary data.</text>
</comment>
<organism evidence="2 3">
    <name type="scientific">Candidatus Nealsonbacteria bacterium CG_4_10_14_0_8_um_filter_37_14</name>
    <dbReference type="NCBI Taxonomy" id="1974684"/>
    <lineage>
        <taxon>Bacteria</taxon>
        <taxon>Candidatus Nealsoniibacteriota</taxon>
    </lineage>
</organism>
<reference evidence="3" key="1">
    <citation type="submission" date="2017-09" db="EMBL/GenBank/DDBJ databases">
        <title>Depth-based differentiation of microbial function through sediment-hosted aquifers and enrichment of novel symbionts in the deep terrestrial subsurface.</title>
        <authorList>
            <person name="Probst A.J."/>
            <person name="Ladd B."/>
            <person name="Jarett J.K."/>
            <person name="Geller-Mcgrath D.E."/>
            <person name="Sieber C.M.K."/>
            <person name="Emerson J.B."/>
            <person name="Anantharaman K."/>
            <person name="Thomas B.C."/>
            <person name="Malmstrom R."/>
            <person name="Stieglmeier M."/>
            <person name="Klingl A."/>
            <person name="Woyke T."/>
            <person name="Ryan C.M."/>
            <person name="Banfield J.F."/>
        </authorList>
    </citation>
    <scope>NUCLEOTIDE SEQUENCE [LARGE SCALE GENOMIC DNA]</scope>
</reference>
<accession>A0A2M7R6J3</accession>
<sequence>MHFASSRSTEIRAIPWDLVVIDEAHKLRNAYRQSNRMGQNLRWALEDRRKILLTATPLQNSLIELYGLSTLIDDRIFGDLPSFRTQFVNTGGDLDGLRERLKVFCKRTLRSQILEYIQYTERRLITCPFQPTEQEQKLYEAVSDFLKRPDTYALPYQQRHLTALIVRKLLASSSPAVAGTLETIRDRLIALRNHSKTELNLAERLIEDEDIEDDLLDELLEDNEQEKPDEQPVQEQAVKIDKQKIDGEIEELNHYIQWARSIGVDTKSRALLTALENGFEKMKEIGAAQRAVVFTESRRTQRFLFDFLEVNGYAGRVATFNGVNKELHSTHIYQKWLETNR</sequence>
<dbReference type="InterPro" id="IPR014001">
    <property type="entry name" value="Helicase_ATP-bd"/>
</dbReference>
<keyword evidence="2" id="KW-0378">Hydrolase</keyword>
<evidence type="ECO:0000313" key="3">
    <source>
        <dbReference type="Proteomes" id="UP000230767"/>
    </source>
</evidence>
<dbReference type="AlphaFoldDB" id="A0A2M7R6J3"/>
<dbReference type="InterPro" id="IPR027417">
    <property type="entry name" value="P-loop_NTPase"/>
</dbReference>
<proteinExistence type="predicted"/>
<dbReference type="InterPro" id="IPR038718">
    <property type="entry name" value="SNF2-like_sf"/>
</dbReference>
<dbReference type="EMBL" id="PFLW01000042">
    <property type="protein sequence ID" value="PIY89213.1"/>
    <property type="molecule type" value="Genomic_DNA"/>
</dbReference>
<dbReference type="Pfam" id="PF00176">
    <property type="entry name" value="SNF2-rel_dom"/>
    <property type="match status" value="1"/>
</dbReference>
<dbReference type="GO" id="GO:0004386">
    <property type="term" value="F:helicase activity"/>
    <property type="evidence" value="ECO:0007669"/>
    <property type="project" value="UniProtKB-KW"/>
</dbReference>
<keyword evidence="2" id="KW-0067">ATP-binding</keyword>
<dbReference type="Gene3D" id="3.40.50.10810">
    <property type="entry name" value="Tandem AAA-ATPase domain"/>
    <property type="match status" value="1"/>
</dbReference>
<evidence type="ECO:0000259" key="1">
    <source>
        <dbReference type="PROSITE" id="PS51192"/>
    </source>
</evidence>
<evidence type="ECO:0000313" key="2">
    <source>
        <dbReference type="EMBL" id="PIY89213.1"/>
    </source>
</evidence>